<evidence type="ECO:0000313" key="1">
    <source>
        <dbReference type="EMBL" id="SDF30709.1"/>
    </source>
</evidence>
<proteinExistence type="predicted"/>
<protein>
    <submittedName>
        <fullName evidence="1">Uncharacterized protein</fullName>
    </submittedName>
</protein>
<dbReference type="EMBL" id="LT629690">
    <property type="protein sequence ID" value="SDF30709.1"/>
    <property type="molecule type" value="Genomic_DNA"/>
</dbReference>
<name>A0A1G7K1N5_9BACT</name>
<accession>A0A1G7K1N5</accession>
<keyword evidence="2" id="KW-1185">Reference proteome</keyword>
<organism evidence="1 2">
    <name type="scientific">Terriglobus roseus</name>
    <dbReference type="NCBI Taxonomy" id="392734"/>
    <lineage>
        <taxon>Bacteria</taxon>
        <taxon>Pseudomonadati</taxon>
        <taxon>Acidobacteriota</taxon>
        <taxon>Terriglobia</taxon>
        <taxon>Terriglobales</taxon>
        <taxon>Acidobacteriaceae</taxon>
        <taxon>Terriglobus</taxon>
    </lineage>
</organism>
<gene>
    <name evidence="1" type="ORF">SAMN05444167_2015</name>
</gene>
<reference evidence="1 2" key="1">
    <citation type="submission" date="2016-10" db="EMBL/GenBank/DDBJ databases">
        <authorList>
            <person name="de Groot N.N."/>
        </authorList>
    </citation>
    <scope>NUCLEOTIDE SEQUENCE [LARGE SCALE GENOMIC DNA]</scope>
    <source>
        <strain evidence="1 2">GAS232</strain>
    </source>
</reference>
<dbReference type="Proteomes" id="UP000182427">
    <property type="component" value="Chromosome I"/>
</dbReference>
<dbReference type="AlphaFoldDB" id="A0A1G7K1N5"/>
<evidence type="ECO:0000313" key="2">
    <source>
        <dbReference type="Proteomes" id="UP000182427"/>
    </source>
</evidence>
<sequence>MQGFAYFSRASAVDFSGYATSLEAMIRRFPAIHWDFTCRCAVSPPVSPMAWQMQLR</sequence>